<dbReference type="PANTHER" id="PTHR36223">
    <property type="entry name" value="BETA-LACTAMASE-TYPE TRANSPEPTIDASE FOLD DOMAIN CONTAINING PROTEIN"/>
    <property type="match status" value="1"/>
</dbReference>
<dbReference type="AlphaFoldDB" id="A0A067SLN0"/>
<feature type="region of interest" description="Disordered" evidence="1">
    <location>
        <begin position="276"/>
        <end position="346"/>
    </location>
</feature>
<feature type="compositionally biased region" description="Polar residues" evidence="1">
    <location>
        <begin position="278"/>
        <end position="287"/>
    </location>
</feature>
<organism evidence="3 4">
    <name type="scientific">Galerina marginata (strain CBS 339.88)</name>
    <dbReference type="NCBI Taxonomy" id="685588"/>
    <lineage>
        <taxon>Eukaryota</taxon>
        <taxon>Fungi</taxon>
        <taxon>Dikarya</taxon>
        <taxon>Basidiomycota</taxon>
        <taxon>Agaricomycotina</taxon>
        <taxon>Agaricomycetes</taxon>
        <taxon>Agaricomycetidae</taxon>
        <taxon>Agaricales</taxon>
        <taxon>Agaricineae</taxon>
        <taxon>Strophariaceae</taxon>
        <taxon>Galerina</taxon>
    </lineage>
</organism>
<dbReference type="OrthoDB" id="3364132at2759"/>
<dbReference type="HOGENOM" id="CLU_060356_3_1_1"/>
<sequence>MGHAETPQKTRLEYKKFAAWIEVDGKELACYALDTNKKDNHISCWIASEEGKNFAIYLRKLETKVDCQISAKLDGMKLGNYNCKKEEIETLLYDSIRTSSTTKLLFMFAPLQTTDDDNYADLSNLLSESAKELGEISVKIQRITRFRTVQGIDKESGDVEPRYHVPELLKVHESSKKAAIMPHQIVFGKEQHRIASEMPDETCSVREILATFVFRYRPLDVLRSCGIVLSQPTQPSMEVPRREPSLIEGSSTETPQAGVQVRHEDPDDIRLPEALQPLENSTVSSCAISPPDLENQAEVTPKQEEDKPVISDDDDDDETKALMLRSNEEEMRNAKRRKPLPVKGKG</sequence>
<name>A0A067SLN0_GALM3</name>
<feature type="compositionally biased region" description="Polar residues" evidence="1">
    <location>
        <begin position="248"/>
        <end position="257"/>
    </location>
</feature>
<dbReference type="PANTHER" id="PTHR36223:SF1">
    <property type="entry name" value="TRANSCRIPTION ELONGATION FACTOR EAF N-TERMINAL DOMAIN-CONTAINING PROTEIN"/>
    <property type="match status" value="1"/>
</dbReference>
<dbReference type="Proteomes" id="UP000027222">
    <property type="component" value="Unassembled WGS sequence"/>
</dbReference>
<dbReference type="InterPro" id="IPR057678">
    <property type="entry name" value="DUF7918"/>
</dbReference>
<evidence type="ECO:0000256" key="1">
    <source>
        <dbReference type="SAM" id="MobiDB-lite"/>
    </source>
</evidence>
<evidence type="ECO:0000313" key="4">
    <source>
        <dbReference type="Proteomes" id="UP000027222"/>
    </source>
</evidence>
<evidence type="ECO:0000259" key="2">
    <source>
        <dbReference type="Pfam" id="PF25534"/>
    </source>
</evidence>
<dbReference type="Pfam" id="PF25534">
    <property type="entry name" value="DUF7918"/>
    <property type="match status" value="1"/>
</dbReference>
<keyword evidence="4" id="KW-1185">Reference proteome</keyword>
<accession>A0A067SLN0</accession>
<feature type="compositionally biased region" description="Basic residues" evidence="1">
    <location>
        <begin position="334"/>
        <end position="346"/>
    </location>
</feature>
<reference evidence="4" key="1">
    <citation type="journal article" date="2014" name="Proc. Natl. Acad. Sci. U.S.A.">
        <title>Extensive sampling of basidiomycete genomes demonstrates inadequacy of the white-rot/brown-rot paradigm for wood decay fungi.</title>
        <authorList>
            <person name="Riley R."/>
            <person name="Salamov A.A."/>
            <person name="Brown D.W."/>
            <person name="Nagy L.G."/>
            <person name="Floudas D."/>
            <person name="Held B.W."/>
            <person name="Levasseur A."/>
            <person name="Lombard V."/>
            <person name="Morin E."/>
            <person name="Otillar R."/>
            <person name="Lindquist E.A."/>
            <person name="Sun H."/>
            <person name="LaButti K.M."/>
            <person name="Schmutz J."/>
            <person name="Jabbour D."/>
            <person name="Luo H."/>
            <person name="Baker S.E."/>
            <person name="Pisabarro A.G."/>
            <person name="Walton J.D."/>
            <person name="Blanchette R.A."/>
            <person name="Henrissat B."/>
            <person name="Martin F."/>
            <person name="Cullen D."/>
            <person name="Hibbett D.S."/>
            <person name="Grigoriev I.V."/>
        </authorList>
    </citation>
    <scope>NUCLEOTIDE SEQUENCE [LARGE SCALE GENOMIC DNA]</scope>
    <source>
        <strain evidence="4">CBS 339.88</strain>
    </source>
</reference>
<dbReference type="EMBL" id="KL142407">
    <property type="protein sequence ID" value="KDR68609.1"/>
    <property type="molecule type" value="Genomic_DNA"/>
</dbReference>
<gene>
    <name evidence="3" type="ORF">GALMADRAFT_256894</name>
</gene>
<proteinExistence type="predicted"/>
<feature type="domain" description="DUF7918" evidence="2">
    <location>
        <begin position="21"/>
        <end position="228"/>
    </location>
</feature>
<dbReference type="STRING" id="685588.A0A067SLN0"/>
<feature type="region of interest" description="Disordered" evidence="1">
    <location>
        <begin position="233"/>
        <end position="264"/>
    </location>
</feature>
<protein>
    <recommendedName>
        <fullName evidence="2">DUF7918 domain-containing protein</fullName>
    </recommendedName>
</protein>
<evidence type="ECO:0000313" key="3">
    <source>
        <dbReference type="EMBL" id="KDR68609.1"/>
    </source>
</evidence>
<feature type="compositionally biased region" description="Basic and acidic residues" evidence="1">
    <location>
        <begin position="301"/>
        <end position="310"/>
    </location>
</feature>